<evidence type="ECO:0008006" key="3">
    <source>
        <dbReference type="Google" id="ProtNLM"/>
    </source>
</evidence>
<reference evidence="1 2" key="1">
    <citation type="submission" date="2016-10" db="EMBL/GenBank/DDBJ databases">
        <authorList>
            <person name="de Groot N.N."/>
        </authorList>
    </citation>
    <scope>NUCLEOTIDE SEQUENCE [LARGE SCALE GENOMIC DNA]</scope>
    <source>
        <strain evidence="1 2">ATCC BAA-466</strain>
    </source>
</reference>
<organism evidence="1 2">
    <name type="scientific">Facklamia miroungae</name>
    <dbReference type="NCBI Taxonomy" id="120956"/>
    <lineage>
        <taxon>Bacteria</taxon>
        <taxon>Bacillati</taxon>
        <taxon>Bacillota</taxon>
        <taxon>Bacilli</taxon>
        <taxon>Lactobacillales</taxon>
        <taxon>Aerococcaceae</taxon>
        <taxon>Facklamia</taxon>
    </lineage>
</organism>
<keyword evidence="2" id="KW-1185">Reference proteome</keyword>
<dbReference type="InterPro" id="IPR014975">
    <property type="entry name" value="DUF1836"/>
</dbReference>
<dbReference type="STRING" id="120956.SAMN05421791_102126"/>
<accession>A0A1G7QKU0</accession>
<protein>
    <recommendedName>
        <fullName evidence="3">DUF1836 domain-containing protein</fullName>
    </recommendedName>
</protein>
<gene>
    <name evidence="1" type="ORF">SAMN05421791_102126</name>
</gene>
<dbReference type="Pfam" id="PF08876">
    <property type="entry name" value="DUF1836"/>
    <property type="match status" value="1"/>
</dbReference>
<proteinExistence type="predicted"/>
<dbReference type="RefSeq" id="WP_245694797.1">
    <property type="nucleotide sequence ID" value="NZ_FNCK01000002.1"/>
</dbReference>
<dbReference type="EMBL" id="FNCK01000002">
    <property type="protein sequence ID" value="SDF99102.1"/>
    <property type="molecule type" value="Genomic_DNA"/>
</dbReference>
<name>A0A1G7QKU0_9LACT</name>
<evidence type="ECO:0000313" key="1">
    <source>
        <dbReference type="EMBL" id="SDF99102.1"/>
    </source>
</evidence>
<dbReference type="PANTHER" id="PTHR40056">
    <property type="entry name" value="HYPOTHETICAL CYTOSOLIC PROTEIN"/>
    <property type="match status" value="1"/>
</dbReference>
<dbReference type="AlphaFoldDB" id="A0A1G7QKU0"/>
<sequence length="177" mass="20093">MTITIEKILAFHCPAWDELPKGLMFNQEVVDYIQECLDPIMNSEVAMTSTMIQNYSKWGVIPKIHGRKYGREQLAFLLIIAVYKRILPIEKVRQGIEIQMRSVSIEQGYNLFAQSMNVAVQRIFKTVGQKRSFSVEGIELSSKTEGVNAISHAYATKLLAQLIIESGGYDQIGEYNE</sequence>
<dbReference type="Proteomes" id="UP000199708">
    <property type="component" value="Unassembled WGS sequence"/>
</dbReference>
<evidence type="ECO:0000313" key="2">
    <source>
        <dbReference type="Proteomes" id="UP000199708"/>
    </source>
</evidence>
<dbReference type="PANTHER" id="PTHR40056:SF1">
    <property type="entry name" value="DUF1836 DOMAIN-CONTAINING PROTEIN"/>
    <property type="match status" value="1"/>
</dbReference>